<accession>U7VBA4</accession>
<dbReference type="STRING" id="1319815.HMPREF0202_01338"/>
<dbReference type="EMBL" id="AXZF01000048">
    <property type="protein sequence ID" value="ERT68771.1"/>
    <property type="molecule type" value="Genomic_DNA"/>
</dbReference>
<evidence type="ECO:0000313" key="1">
    <source>
        <dbReference type="EMBL" id="ERT68771.1"/>
    </source>
</evidence>
<protein>
    <recommendedName>
        <fullName evidence="3">Permuted papain-like amidase enzyme, YaeF/YiiX, C92 family</fullName>
    </recommendedName>
</protein>
<dbReference type="AlphaFoldDB" id="U7VBA4"/>
<proteinExistence type="predicted"/>
<organism evidence="1 2">
    <name type="scientific">Cetobacterium somerae ATCC BAA-474</name>
    <dbReference type="NCBI Taxonomy" id="1319815"/>
    <lineage>
        <taxon>Bacteria</taxon>
        <taxon>Fusobacteriati</taxon>
        <taxon>Fusobacteriota</taxon>
        <taxon>Fusobacteriia</taxon>
        <taxon>Fusobacteriales</taxon>
        <taxon>Fusobacteriaceae</taxon>
        <taxon>Cetobacterium</taxon>
    </lineage>
</organism>
<dbReference type="Proteomes" id="UP000017081">
    <property type="component" value="Unassembled WGS sequence"/>
</dbReference>
<keyword evidence="2" id="KW-1185">Reference proteome</keyword>
<gene>
    <name evidence="1" type="ORF">HMPREF0202_01338</name>
</gene>
<dbReference type="Gene3D" id="3.90.1720.10">
    <property type="entry name" value="endopeptidase domain like (from Nostoc punctiforme)"/>
    <property type="match status" value="1"/>
</dbReference>
<dbReference type="eggNOG" id="COG3863">
    <property type="taxonomic scope" value="Bacteria"/>
</dbReference>
<dbReference type="SUPFAM" id="SSF54001">
    <property type="entry name" value="Cysteine proteinases"/>
    <property type="match status" value="1"/>
</dbReference>
<evidence type="ECO:0008006" key="3">
    <source>
        <dbReference type="Google" id="ProtNLM"/>
    </source>
</evidence>
<evidence type="ECO:0000313" key="2">
    <source>
        <dbReference type="Proteomes" id="UP000017081"/>
    </source>
</evidence>
<sequence length="178" mass="20794">MFFFIFLLLMIIGCSSNPYKWESTQVAINNSYKLQTGDIIIKDKLITDPISWLGHSSVMISDTHIGDFPMPGSDYYTISVRAWLNEPDRKVIVLRYPQFNQQFKEAFLKNVEKYGHGKYRTSFFKNNDTDFYCSKFVWFLFSKTAQDLGYNLDLDSNNGPIVFPYDFLNSKNLKQVIL</sequence>
<name>U7VBA4_9FUSO</name>
<reference evidence="1 2" key="1">
    <citation type="submission" date="2013-08" db="EMBL/GenBank/DDBJ databases">
        <authorList>
            <person name="Weinstock G."/>
            <person name="Sodergren E."/>
            <person name="Wylie T."/>
            <person name="Fulton L."/>
            <person name="Fulton R."/>
            <person name="Fronick C."/>
            <person name="O'Laughlin M."/>
            <person name="Godfrey J."/>
            <person name="Miner T."/>
            <person name="Herter B."/>
            <person name="Appelbaum E."/>
            <person name="Cordes M."/>
            <person name="Lek S."/>
            <person name="Wollam A."/>
            <person name="Pepin K.H."/>
            <person name="Palsikar V.B."/>
            <person name="Mitreva M."/>
            <person name="Wilson R.K."/>
        </authorList>
    </citation>
    <scope>NUCLEOTIDE SEQUENCE [LARGE SCALE GENOMIC DNA]</scope>
    <source>
        <strain evidence="1 2">ATCC BAA-474</strain>
    </source>
</reference>
<dbReference type="InterPro" id="IPR038765">
    <property type="entry name" value="Papain-like_cys_pep_sf"/>
</dbReference>
<dbReference type="HOGENOM" id="CLU_121369_0_0_0"/>
<comment type="caution">
    <text evidence="1">The sequence shown here is derived from an EMBL/GenBank/DDBJ whole genome shotgun (WGS) entry which is preliminary data.</text>
</comment>